<dbReference type="SUPFAM" id="SSF101821">
    <property type="entry name" value="Aminopeptidase/glucanase lid domain"/>
    <property type="match status" value="1"/>
</dbReference>
<dbReference type="EC" id="3.4.11.-" evidence="10"/>
<dbReference type="OrthoDB" id="89722at2"/>
<comment type="similarity">
    <text evidence="2 9">Belongs to the peptidase M18 family.</text>
</comment>
<evidence type="ECO:0000256" key="1">
    <source>
        <dbReference type="ARBA" id="ARBA00001947"/>
    </source>
</evidence>
<evidence type="ECO:0000256" key="4">
    <source>
        <dbReference type="ARBA" id="ARBA00022670"/>
    </source>
</evidence>
<keyword evidence="4 9" id="KW-0645">Protease</keyword>
<dbReference type="FunFam" id="2.30.250.10:FF:000006">
    <property type="entry name" value="Probable M18 family aminopeptidase 1"/>
    <property type="match status" value="1"/>
</dbReference>
<evidence type="ECO:0000313" key="11">
    <source>
        <dbReference type="EMBL" id="SKA18778.1"/>
    </source>
</evidence>
<dbReference type="GO" id="GO:0008237">
    <property type="term" value="F:metallopeptidase activity"/>
    <property type="evidence" value="ECO:0007669"/>
    <property type="project" value="UniProtKB-KW"/>
</dbReference>
<keyword evidence="7 9" id="KW-0862">Zinc</keyword>
<dbReference type="InterPro" id="IPR023358">
    <property type="entry name" value="Peptidase_M18_dom2"/>
</dbReference>
<protein>
    <recommendedName>
        <fullName evidence="10">M18 family aminopeptidase</fullName>
        <ecNumber evidence="10">3.4.11.-</ecNumber>
    </recommendedName>
</protein>
<keyword evidence="6 9" id="KW-0378">Hydrolase</keyword>
<keyword evidence="3 9" id="KW-0031">Aminopeptidase</keyword>
<accession>A0A1T4RSP3</accession>
<dbReference type="GO" id="GO:0006508">
    <property type="term" value="P:proteolysis"/>
    <property type="evidence" value="ECO:0007669"/>
    <property type="project" value="UniProtKB-KW"/>
</dbReference>
<evidence type="ECO:0000256" key="7">
    <source>
        <dbReference type="ARBA" id="ARBA00022833"/>
    </source>
</evidence>
<evidence type="ECO:0000256" key="3">
    <source>
        <dbReference type="ARBA" id="ARBA00022438"/>
    </source>
</evidence>
<dbReference type="InterPro" id="IPR001948">
    <property type="entry name" value="Peptidase_M18"/>
</dbReference>
<dbReference type="SUPFAM" id="SSF53187">
    <property type="entry name" value="Zn-dependent exopeptidases"/>
    <property type="match status" value="1"/>
</dbReference>
<evidence type="ECO:0000256" key="5">
    <source>
        <dbReference type="ARBA" id="ARBA00022723"/>
    </source>
</evidence>
<dbReference type="GO" id="GO:0004177">
    <property type="term" value="F:aminopeptidase activity"/>
    <property type="evidence" value="ECO:0007669"/>
    <property type="project" value="UniProtKB-KW"/>
</dbReference>
<name>A0A1T4RSP3_9FIRM</name>
<dbReference type="AlphaFoldDB" id="A0A1T4RSP3"/>
<dbReference type="PRINTS" id="PR00932">
    <property type="entry name" value="AMINO1PTASE"/>
</dbReference>
<dbReference type="Pfam" id="PF02127">
    <property type="entry name" value="Peptidase_M18"/>
    <property type="match status" value="1"/>
</dbReference>
<evidence type="ECO:0000256" key="10">
    <source>
        <dbReference type="RuleBase" id="RU004387"/>
    </source>
</evidence>
<keyword evidence="8 9" id="KW-0482">Metalloprotease</keyword>
<keyword evidence="12" id="KW-1185">Reference proteome</keyword>
<evidence type="ECO:0000313" key="12">
    <source>
        <dbReference type="Proteomes" id="UP000189933"/>
    </source>
</evidence>
<organism evidence="11 12">
    <name type="scientific">Carboxydocella sporoproducens DSM 16521</name>
    <dbReference type="NCBI Taxonomy" id="1121270"/>
    <lineage>
        <taxon>Bacteria</taxon>
        <taxon>Bacillati</taxon>
        <taxon>Bacillota</taxon>
        <taxon>Clostridia</taxon>
        <taxon>Eubacteriales</taxon>
        <taxon>Clostridiales Family XVI. Incertae Sedis</taxon>
        <taxon>Carboxydocella</taxon>
    </lineage>
</organism>
<evidence type="ECO:0000256" key="6">
    <source>
        <dbReference type="ARBA" id="ARBA00022801"/>
    </source>
</evidence>
<sequence length="463" mass="50395">MDFANAWDIYADKRQQIEQVNQEYLRFLTEGKTEREAVAYLETEAVQSGFVPLALVMNGEVKVTPGLKVYLNYREKAFIAAIIGQQPLEKGLNIIGAHLDAPRLDLKPNPLYEAEKLGWLKTHYYGGIKKYQWVALPLALHGVVFTRSGQRLQIVIGEKGEDPVFTITDLLPHLAAKQMEKKAAEVISGEGLNLLVGSIPCEDKEAKERVKAALLKILKEQYGIEPEDFARAELEAVPAGPAREVGLDRSLIGGFGQDDRVCAWTAWAALRDLAETPEYTAVALLVDKEEIGSTGNTGMTAAFFANMVAELINAQSQPYNEILLRRALANSRALSADVSVAVDPNFEGVVDKYNAARLGQGLVVTKYTGARGKSGTSDANAEFVARVLQIFSEADVPWQVGELGAVDVGGGGTIAKFMAETGMDVLDCGVALLSMHSPFEVASKVDIFAAYEGYKAFYRKAGQ</sequence>
<evidence type="ECO:0000256" key="9">
    <source>
        <dbReference type="RuleBase" id="RU004386"/>
    </source>
</evidence>
<dbReference type="Gene3D" id="2.30.250.10">
    <property type="entry name" value="Aminopeptidase i, Domain 2"/>
    <property type="match status" value="1"/>
</dbReference>
<dbReference type="RefSeq" id="WP_078666247.1">
    <property type="nucleotide sequence ID" value="NZ_FUXM01000034.1"/>
</dbReference>
<dbReference type="EMBL" id="FUXM01000034">
    <property type="protein sequence ID" value="SKA18778.1"/>
    <property type="molecule type" value="Genomic_DNA"/>
</dbReference>
<reference evidence="12" key="1">
    <citation type="submission" date="2017-02" db="EMBL/GenBank/DDBJ databases">
        <authorList>
            <person name="Varghese N."/>
            <person name="Submissions S."/>
        </authorList>
    </citation>
    <scope>NUCLEOTIDE SEQUENCE [LARGE SCALE GENOMIC DNA]</scope>
    <source>
        <strain evidence="12">DSM 16521</strain>
    </source>
</reference>
<dbReference type="NCBIfam" id="NF002600">
    <property type="entry name" value="PRK02256.1"/>
    <property type="match status" value="1"/>
</dbReference>
<dbReference type="PANTHER" id="PTHR28570:SF2">
    <property type="entry name" value="M18 FAMILY AMINOPEPTIDASE 1-RELATED"/>
    <property type="match status" value="1"/>
</dbReference>
<comment type="cofactor">
    <cofactor evidence="1 10">
        <name>Zn(2+)</name>
        <dbReference type="ChEBI" id="CHEBI:29105"/>
    </cofactor>
</comment>
<dbReference type="Proteomes" id="UP000189933">
    <property type="component" value="Unassembled WGS sequence"/>
</dbReference>
<evidence type="ECO:0000256" key="2">
    <source>
        <dbReference type="ARBA" id="ARBA00008290"/>
    </source>
</evidence>
<dbReference type="PANTHER" id="PTHR28570">
    <property type="entry name" value="ASPARTYL AMINOPEPTIDASE"/>
    <property type="match status" value="1"/>
</dbReference>
<dbReference type="GO" id="GO:0005737">
    <property type="term" value="C:cytoplasm"/>
    <property type="evidence" value="ECO:0007669"/>
    <property type="project" value="UniProtKB-ARBA"/>
</dbReference>
<gene>
    <name evidence="11" type="ORF">SAMN02745885_02238</name>
</gene>
<keyword evidence="5 9" id="KW-0479">Metal-binding</keyword>
<dbReference type="Gene3D" id="3.40.630.10">
    <property type="entry name" value="Zn peptidases"/>
    <property type="match status" value="1"/>
</dbReference>
<proteinExistence type="inferred from homology"/>
<evidence type="ECO:0000256" key="8">
    <source>
        <dbReference type="ARBA" id="ARBA00023049"/>
    </source>
</evidence>
<dbReference type="GO" id="GO:0008270">
    <property type="term" value="F:zinc ion binding"/>
    <property type="evidence" value="ECO:0007669"/>
    <property type="project" value="InterPro"/>
</dbReference>